<organism evidence="2 3">
    <name type="scientific">Deinococcus deserti (strain DSM 17065 / CIP 109153 / LMG 22923 / VCD115)</name>
    <dbReference type="NCBI Taxonomy" id="546414"/>
    <lineage>
        <taxon>Bacteria</taxon>
        <taxon>Thermotogati</taxon>
        <taxon>Deinococcota</taxon>
        <taxon>Deinococci</taxon>
        <taxon>Deinococcales</taxon>
        <taxon>Deinococcaceae</taxon>
        <taxon>Deinococcus</taxon>
    </lineage>
</organism>
<dbReference type="KEGG" id="ddr:Deide_10220"/>
<dbReference type="EMBL" id="CP001114">
    <property type="protein sequence ID" value="ACO45905.1"/>
    <property type="molecule type" value="Genomic_DNA"/>
</dbReference>
<reference evidence="2 3" key="1">
    <citation type="journal article" date="2009" name="PLoS Genet.">
        <title>Alliance of proteomics and genomics to unravel the specificities of Sahara bacterium Deinococcus deserti.</title>
        <authorList>
            <person name="de Groot A."/>
            <person name="Dulermo R."/>
            <person name="Ortet P."/>
            <person name="Blanchard L."/>
            <person name="Guerin P."/>
            <person name="Fernandez B."/>
            <person name="Vacherie B."/>
            <person name="Dossat C."/>
            <person name="Jolivet E."/>
            <person name="Siguier P."/>
            <person name="Chandler M."/>
            <person name="Barakat M."/>
            <person name="Dedieu A."/>
            <person name="Barbe V."/>
            <person name="Heulin T."/>
            <person name="Sommer S."/>
            <person name="Achouak W."/>
            <person name="Armengaud J."/>
        </authorList>
    </citation>
    <scope>NUCLEOTIDE SEQUENCE [LARGE SCALE GENOMIC DNA]</scope>
    <source>
        <strain evidence="3">DSM 17065 / CIP 109153 / LMG 22923 / VCD115</strain>
    </source>
</reference>
<dbReference type="OrthoDB" id="7197847at2"/>
<accession>C1CUN8</accession>
<dbReference type="Proteomes" id="UP000002208">
    <property type="component" value="Chromosome"/>
</dbReference>
<dbReference type="eggNOG" id="COG1073">
    <property type="taxonomic scope" value="Bacteria"/>
</dbReference>
<evidence type="ECO:0000256" key="1">
    <source>
        <dbReference type="SAM" id="SignalP"/>
    </source>
</evidence>
<feature type="signal peptide" evidence="1">
    <location>
        <begin position="1"/>
        <end position="29"/>
    </location>
</feature>
<dbReference type="SUPFAM" id="SSF53474">
    <property type="entry name" value="alpha/beta-Hydrolases"/>
    <property type="match status" value="1"/>
</dbReference>
<proteinExistence type="predicted"/>
<evidence type="ECO:0008006" key="4">
    <source>
        <dbReference type="Google" id="ProtNLM"/>
    </source>
</evidence>
<dbReference type="Gene3D" id="3.40.50.1820">
    <property type="entry name" value="alpha/beta hydrolase"/>
    <property type="match status" value="1"/>
</dbReference>
<dbReference type="STRING" id="546414.Deide_10220"/>
<dbReference type="HOGENOM" id="CLU_042159_0_0_0"/>
<dbReference type="PROSITE" id="PS51257">
    <property type="entry name" value="PROKAR_LIPOPROTEIN"/>
    <property type="match status" value="1"/>
</dbReference>
<evidence type="ECO:0000313" key="2">
    <source>
        <dbReference type="EMBL" id="ACO45905.1"/>
    </source>
</evidence>
<keyword evidence="3" id="KW-1185">Reference proteome</keyword>
<dbReference type="PaxDb" id="546414-Deide_10220"/>
<dbReference type="InterPro" id="IPR029058">
    <property type="entry name" value="AB_hydrolase_fold"/>
</dbReference>
<gene>
    <name evidence="2" type="ordered locus">Deide_10220</name>
</gene>
<feature type="chain" id="PRO_5002907908" description="Alpha/beta hydrolase" evidence="1">
    <location>
        <begin position="30"/>
        <end position="464"/>
    </location>
</feature>
<protein>
    <recommendedName>
        <fullName evidence="4">Alpha/beta hydrolase</fullName>
    </recommendedName>
</protein>
<keyword evidence="1" id="KW-0732">Signal</keyword>
<evidence type="ECO:0000313" key="3">
    <source>
        <dbReference type="Proteomes" id="UP000002208"/>
    </source>
</evidence>
<dbReference type="RefSeq" id="WP_012693028.1">
    <property type="nucleotide sequence ID" value="NC_012526.1"/>
</dbReference>
<dbReference type="AlphaFoldDB" id="C1CUN8"/>
<name>C1CUN8_DEIDV</name>
<sequence length="464" mass="49388">MTVALRLSVRPALAVLAASLLLASCSTTPAPVAETRPHDARTFTPVVPTTTPVPGASLYQGTYAGLKGQASYQIEVPDNWNGTLVMYAHGYAGTGQELKVAPPALRTYLLSQGYAWAASSYSANYYDVQAGVEDTNALALAFPTLTGGKHAKPGKYLIMGVSMGGHIAGAAVEKETLATARSKVNYAAALPLCGVMDEEYEFQWLGDYTMAAAQLAGQGTRTYPQADYQDRLAAIKAALFTETEGSHWTENPTQGAKLRDLARNLTGGDRPVFELGFRLAGTQSAVFSTGGADGTINGILNKSLYGNVGVTYRWTTGPTPTAEELAFNAALPRVFASMKANQARPDGLRWLPRVNGEFSVPVLTLHTLGDFYVPFAHQQKYRLAAQANGNGDRLVQRAIRAAGHCEFTAPELVEAFNDLVIWEKTGVKPTGDDVLTAATVAAPTYGCRFTRGVRAGVEACPAQP</sequence>